<dbReference type="EMBL" id="JAATEP010000013">
    <property type="protein sequence ID" value="NJP91706.1"/>
    <property type="molecule type" value="Genomic_DNA"/>
</dbReference>
<dbReference type="Proteomes" id="UP000696294">
    <property type="component" value="Unassembled WGS sequence"/>
</dbReference>
<evidence type="ECO:0000313" key="3">
    <source>
        <dbReference type="Proteomes" id="UP000696294"/>
    </source>
</evidence>
<reference evidence="2 3" key="1">
    <citation type="submission" date="2020-03" db="EMBL/GenBank/DDBJ databases">
        <title>WGS of actinomycetes isolated from Thailand.</title>
        <authorList>
            <person name="Thawai C."/>
        </authorList>
    </citation>
    <scope>NUCLEOTIDE SEQUENCE [LARGE SCALE GENOMIC DNA]</scope>
    <source>
        <strain evidence="2 3">FMUSA5-5</strain>
    </source>
</reference>
<gene>
    <name evidence="2" type="ORF">HCN51_19950</name>
</gene>
<evidence type="ECO:0000313" key="2">
    <source>
        <dbReference type="EMBL" id="NJP91706.1"/>
    </source>
</evidence>
<dbReference type="RefSeq" id="WP_168011038.1">
    <property type="nucleotide sequence ID" value="NZ_JAATEP010000013.1"/>
</dbReference>
<keyword evidence="3" id="KW-1185">Reference proteome</keyword>
<sequence>MAERAPGGEGGESRPPRALDAVIVAGVAAKLRAMLAQDGHLIEVPLSPITYTAHGLRFSGGMDGAMDGDVDSAMDGGMDGGMDAERSATLADFSVLANGVMSGSRWGWPGQTPLWEVCRWVQGAELAVDDLPEPERRRYKEARALLFEDASGGGPLAYSRIYQDYLTAAQAYHAAQAHYDQLRHTAELSHDPEERRRWEREEPELAAACRAARHTWESQGHKDEVERALDTKDRLGARLPARVWAEFRRSFDPRRADHWRTSPNGERYVPTYYRPATALDGTWRRVRLPRDVLMELAERDGGRTLPRDLPTGLDSSVTAVTFDYCVVQVVRPWFESPMDLFGSRAWRFAGAEPPLSDGADPPEGRCTAYVERIVLARDVRVIRRVIEALSAGAALPAPTHLGPLEPVTAADVRHRLRLPDTAFTVAMDEPAPRDPDVDLNVVSAGAATLGYQAAFSFDLGTACAAEDADVRWDQSDLSKWRLARCGTAGLQLLGPGDFDALGAMDLHGLRYGEDFLPAGPSSDNRLTPGTCFAVRTRAGHHAKVQVTDFDSDLSIRWVTYGPVAITSSDPRVVYLLAADCRLLPRSPDPDPTFEWPAADAAPDEGRDPLDDHRRPSPLELR</sequence>
<name>A0ABX1B2X5_9ACTN</name>
<organism evidence="2 3">
    <name type="scientific">Nonomuraea composti</name>
    <dbReference type="NCBI Taxonomy" id="2720023"/>
    <lineage>
        <taxon>Bacteria</taxon>
        <taxon>Bacillati</taxon>
        <taxon>Actinomycetota</taxon>
        <taxon>Actinomycetes</taxon>
        <taxon>Streptosporangiales</taxon>
        <taxon>Streptosporangiaceae</taxon>
        <taxon>Nonomuraea</taxon>
    </lineage>
</organism>
<feature type="region of interest" description="Disordered" evidence="1">
    <location>
        <begin position="585"/>
        <end position="621"/>
    </location>
</feature>
<proteinExistence type="predicted"/>
<accession>A0ABX1B2X5</accession>
<protein>
    <submittedName>
        <fullName evidence="2">Uncharacterized protein</fullName>
    </submittedName>
</protein>
<comment type="caution">
    <text evidence="2">The sequence shown here is derived from an EMBL/GenBank/DDBJ whole genome shotgun (WGS) entry which is preliminary data.</text>
</comment>
<evidence type="ECO:0000256" key="1">
    <source>
        <dbReference type="SAM" id="MobiDB-lite"/>
    </source>
</evidence>
<feature type="compositionally biased region" description="Basic and acidic residues" evidence="1">
    <location>
        <begin position="603"/>
        <end position="621"/>
    </location>
</feature>